<accession>A0A915HUH9</accession>
<dbReference type="Proteomes" id="UP000887565">
    <property type="component" value="Unplaced"/>
</dbReference>
<dbReference type="AlphaFoldDB" id="A0A915HUH9"/>
<dbReference type="WBParaSite" id="nRc.2.0.1.t05429-RA">
    <property type="protein sequence ID" value="nRc.2.0.1.t05429-RA"/>
    <property type="gene ID" value="nRc.2.0.1.g05429"/>
</dbReference>
<name>A0A915HUH9_ROMCU</name>
<keyword evidence="2" id="KW-1185">Reference proteome</keyword>
<protein>
    <submittedName>
        <fullName evidence="3">Uncharacterized protein</fullName>
    </submittedName>
</protein>
<sequence length="61" mass="6689">MGNQHANQRIGQPAAQKHFHRDGAPQRDKNDNSTNCLERRAKGPGTRLLTASSGRPTRDPA</sequence>
<reference evidence="3" key="1">
    <citation type="submission" date="2022-11" db="UniProtKB">
        <authorList>
            <consortium name="WormBaseParasite"/>
        </authorList>
    </citation>
    <scope>IDENTIFICATION</scope>
</reference>
<evidence type="ECO:0000313" key="2">
    <source>
        <dbReference type="Proteomes" id="UP000887565"/>
    </source>
</evidence>
<feature type="compositionally biased region" description="Basic and acidic residues" evidence="1">
    <location>
        <begin position="21"/>
        <end position="41"/>
    </location>
</feature>
<feature type="compositionally biased region" description="Polar residues" evidence="1">
    <location>
        <begin position="1"/>
        <end position="10"/>
    </location>
</feature>
<evidence type="ECO:0000256" key="1">
    <source>
        <dbReference type="SAM" id="MobiDB-lite"/>
    </source>
</evidence>
<proteinExistence type="predicted"/>
<organism evidence="2 3">
    <name type="scientific">Romanomermis culicivorax</name>
    <name type="common">Nematode worm</name>
    <dbReference type="NCBI Taxonomy" id="13658"/>
    <lineage>
        <taxon>Eukaryota</taxon>
        <taxon>Metazoa</taxon>
        <taxon>Ecdysozoa</taxon>
        <taxon>Nematoda</taxon>
        <taxon>Enoplea</taxon>
        <taxon>Dorylaimia</taxon>
        <taxon>Mermithida</taxon>
        <taxon>Mermithoidea</taxon>
        <taxon>Mermithidae</taxon>
        <taxon>Romanomermis</taxon>
    </lineage>
</organism>
<feature type="region of interest" description="Disordered" evidence="1">
    <location>
        <begin position="1"/>
        <end position="61"/>
    </location>
</feature>
<evidence type="ECO:0000313" key="3">
    <source>
        <dbReference type="WBParaSite" id="nRc.2.0.1.t05429-RA"/>
    </source>
</evidence>